<name>A0AAN6P566_9PEZI</name>
<organism evidence="2 3">
    <name type="scientific">Parachaetomium inaequale</name>
    <dbReference type="NCBI Taxonomy" id="2588326"/>
    <lineage>
        <taxon>Eukaryota</taxon>
        <taxon>Fungi</taxon>
        <taxon>Dikarya</taxon>
        <taxon>Ascomycota</taxon>
        <taxon>Pezizomycotina</taxon>
        <taxon>Sordariomycetes</taxon>
        <taxon>Sordariomycetidae</taxon>
        <taxon>Sordariales</taxon>
        <taxon>Chaetomiaceae</taxon>
        <taxon>Parachaetomium</taxon>
    </lineage>
</organism>
<proteinExistence type="predicted"/>
<evidence type="ECO:0000313" key="2">
    <source>
        <dbReference type="EMBL" id="KAK4031968.1"/>
    </source>
</evidence>
<dbReference type="AlphaFoldDB" id="A0AAN6P566"/>
<feature type="non-terminal residue" evidence="2">
    <location>
        <position position="1"/>
    </location>
</feature>
<feature type="region of interest" description="Disordered" evidence="1">
    <location>
        <begin position="1"/>
        <end position="25"/>
    </location>
</feature>
<sequence length="74" mass="8592">HGTHTSPQNDSQSLADLRTTDPRDDKKRIEDIKGCLLKGSYQWILDHPECRRWRGDEHSRLLWIKGLGRGNRGL</sequence>
<reference evidence="3" key="1">
    <citation type="journal article" date="2023" name="Mol. Phylogenet. Evol.">
        <title>Genome-scale phylogeny and comparative genomics of the fungal order Sordariales.</title>
        <authorList>
            <person name="Hensen N."/>
            <person name="Bonometti L."/>
            <person name="Westerberg I."/>
            <person name="Brannstrom I.O."/>
            <person name="Guillou S."/>
            <person name="Cros-Aarteil S."/>
            <person name="Calhoun S."/>
            <person name="Haridas S."/>
            <person name="Kuo A."/>
            <person name="Mondo S."/>
            <person name="Pangilinan J."/>
            <person name="Riley R."/>
            <person name="LaButti K."/>
            <person name="Andreopoulos B."/>
            <person name="Lipzen A."/>
            <person name="Chen C."/>
            <person name="Yan M."/>
            <person name="Daum C."/>
            <person name="Ng V."/>
            <person name="Clum A."/>
            <person name="Steindorff A."/>
            <person name="Ohm R.A."/>
            <person name="Martin F."/>
            <person name="Silar P."/>
            <person name="Natvig D.O."/>
            <person name="Lalanne C."/>
            <person name="Gautier V."/>
            <person name="Ament-Velasquez S.L."/>
            <person name="Kruys A."/>
            <person name="Hutchinson M.I."/>
            <person name="Powell A.J."/>
            <person name="Barry K."/>
            <person name="Miller A.N."/>
            <person name="Grigoriev I.V."/>
            <person name="Debuchy R."/>
            <person name="Gladieux P."/>
            <person name="Hiltunen Thoren M."/>
            <person name="Johannesson H."/>
        </authorList>
    </citation>
    <scope>NUCLEOTIDE SEQUENCE [LARGE SCALE GENOMIC DNA]</scope>
    <source>
        <strain evidence="3">CBS 284.82</strain>
    </source>
</reference>
<feature type="compositionally biased region" description="Polar residues" evidence="1">
    <location>
        <begin position="1"/>
        <end position="14"/>
    </location>
</feature>
<gene>
    <name evidence="2" type="ORF">C8A01DRAFT_20896</name>
</gene>
<evidence type="ECO:0000256" key="1">
    <source>
        <dbReference type="SAM" id="MobiDB-lite"/>
    </source>
</evidence>
<keyword evidence="3" id="KW-1185">Reference proteome</keyword>
<comment type="caution">
    <text evidence="2">The sequence shown here is derived from an EMBL/GenBank/DDBJ whole genome shotgun (WGS) entry which is preliminary data.</text>
</comment>
<protein>
    <submittedName>
        <fullName evidence="2">Uncharacterized protein</fullName>
    </submittedName>
</protein>
<evidence type="ECO:0000313" key="3">
    <source>
        <dbReference type="Proteomes" id="UP001303115"/>
    </source>
</evidence>
<dbReference type="Proteomes" id="UP001303115">
    <property type="component" value="Unassembled WGS sequence"/>
</dbReference>
<accession>A0AAN6P566</accession>
<dbReference type="EMBL" id="MU854669">
    <property type="protein sequence ID" value="KAK4031968.1"/>
    <property type="molecule type" value="Genomic_DNA"/>
</dbReference>